<protein>
    <submittedName>
        <fullName evidence="1">Uncharacterized protein</fullName>
    </submittedName>
</protein>
<comment type="caution">
    <text evidence="1">The sequence shown here is derived from an EMBL/GenBank/DDBJ whole genome shotgun (WGS) entry which is preliminary data.</text>
</comment>
<dbReference type="Proteomes" id="UP000178129">
    <property type="component" value="Unassembled WGS sequence"/>
</dbReference>
<organism evidence="1 2">
    <name type="scientific">Rhynchosporium graminicola</name>
    <dbReference type="NCBI Taxonomy" id="2792576"/>
    <lineage>
        <taxon>Eukaryota</taxon>
        <taxon>Fungi</taxon>
        <taxon>Dikarya</taxon>
        <taxon>Ascomycota</taxon>
        <taxon>Pezizomycotina</taxon>
        <taxon>Leotiomycetes</taxon>
        <taxon>Helotiales</taxon>
        <taxon>Ploettnerulaceae</taxon>
        <taxon>Rhynchosporium</taxon>
    </lineage>
</organism>
<keyword evidence="2" id="KW-1185">Reference proteome</keyword>
<dbReference type="EMBL" id="FJUW01000035">
    <property type="protein sequence ID" value="CZT05638.1"/>
    <property type="molecule type" value="Genomic_DNA"/>
</dbReference>
<dbReference type="AlphaFoldDB" id="A0A1E1L7N2"/>
<accession>A0A1E1L7N2</accession>
<reference evidence="2" key="1">
    <citation type="submission" date="2016-03" db="EMBL/GenBank/DDBJ databases">
        <authorList>
            <person name="Ploux O."/>
        </authorList>
    </citation>
    <scope>NUCLEOTIDE SEQUENCE [LARGE SCALE GENOMIC DNA]</scope>
    <source>
        <strain evidence="2">UK7</strain>
    </source>
</reference>
<sequence>MYRSEWNIHAYYFGEDSKFPGLDPAVDTLEQSAQVPICNSQYSSQQSSSEISSAAAAASEIKVKIPSQTIESVNPDPNDAAQIGATSAEAEINKQLLESAILSRNRKTQTSYQAQLGWNLASGEPWFAVRSYATNSFPALWGPNRSALHNLSRLAPEISLQFERFPAAQFPSRGYTLIWPEFADPASVHSDAVWVRFNQFRAFLERWAGKRGECGFD</sequence>
<evidence type="ECO:0000313" key="1">
    <source>
        <dbReference type="EMBL" id="CZT05638.1"/>
    </source>
</evidence>
<name>A0A1E1L7N2_9HELO</name>
<dbReference type="InParanoid" id="A0A1E1L7N2"/>
<proteinExistence type="predicted"/>
<evidence type="ECO:0000313" key="2">
    <source>
        <dbReference type="Proteomes" id="UP000178129"/>
    </source>
</evidence>
<gene>
    <name evidence="1" type="ORF">RCO7_10382</name>
</gene>